<evidence type="ECO:0000313" key="5">
    <source>
        <dbReference type="EMBL" id="MDC8829437.1"/>
    </source>
</evidence>
<comment type="caution">
    <text evidence="5">The sequence shown here is derived from an EMBL/GenBank/DDBJ whole genome shotgun (WGS) entry which is preliminary data.</text>
</comment>
<keyword evidence="1" id="KW-0902">Two-component regulatory system</keyword>
<accession>A0ABT5KXE3</accession>
<dbReference type="Pfam" id="PF04397">
    <property type="entry name" value="LytTR"/>
    <property type="match status" value="1"/>
</dbReference>
<dbReference type="InterPro" id="IPR011006">
    <property type="entry name" value="CheY-like_superfamily"/>
</dbReference>
<evidence type="ECO:0000313" key="6">
    <source>
        <dbReference type="Proteomes" id="UP001218788"/>
    </source>
</evidence>
<dbReference type="Gene3D" id="3.40.50.2300">
    <property type="match status" value="1"/>
</dbReference>
<keyword evidence="2" id="KW-0597">Phosphoprotein</keyword>
<dbReference type="Gene3D" id="2.40.50.1020">
    <property type="entry name" value="LytTr DNA-binding domain"/>
    <property type="match status" value="1"/>
</dbReference>
<keyword evidence="5" id="KW-0238">DNA-binding</keyword>
<feature type="domain" description="Response regulatory" evidence="3">
    <location>
        <begin position="2"/>
        <end position="113"/>
    </location>
</feature>
<name>A0ABT5KXE3_9ALTE</name>
<evidence type="ECO:0000256" key="2">
    <source>
        <dbReference type="PROSITE-ProRule" id="PRU00169"/>
    </source>
</evidence>
<dbReference type="SUPFAM" id="SSF52172">
    <property type="entry name" value="CheY-like"/>
    <property type="match status" value="1"/>
</dbReference>
<organism evidence="5 6">
    <name type="scientific">Alteromonas gilva</name>
    <dbReference type="NCBI Taxonomy" id="2987522"/>
    <lineage>
        <taxon>Bacteria</taxon>
        <taxon>Pseudomonadati</taxon>
        <taxon>Pseudomonadota</taxon>
        <taxon>Gammaproteobacteria</taxon>
        <taxon>Alteromonadales</taxon>
        <taxon>Alteromonadaceae</taxon>
        <taxon>Alteromonas/Salinimonas group</taxon>
        <taxon>Alteromonas</taxon>
    </lineage>
</organism>
<protein>
    <submittedName>
        <fullName evidence="5">LytTR family transcriptional regulator DNA-binding domain-containing protein</fullName>
    </submittedName>
</protein>
<evidence type="ECO:0000259" key="3">
    <source>
        <dbReference type="PROSITE" id="PS50110"/>
    </source>
</evidence>
<dbReference type="SMART" id="SM00448">
    <property type="entry name" value="REC"/>
    <property type="match status" value="1"/>
</dbReference>
<dbReference type="InterPro" id="IPR001789">
    <property type="entry name" value="Sig_transdc_resp-reg_receiver"/>
</dbReference>
<feature type="modified residue" description="4-aspartylphosphate" evidence="2">
    <location>
        <position position="53"/>
    </location>
</feature>
<dbReference type="InterPro" id="IPR007492">
    <property type="entry name" value="LytTR_DNA-bd_dom"/>
</dbReference>
<proteinExistence type="predicted"/>
<dbReference type="PANTHER" id="PTHR37299:SF1">
    <property type="entry name" value="STAGE 0 SPORULATION PROTEIN A HOMOLOG"/>
    <property type="match status" value="1"/>
</dbReference>
<dbReference type="Pfam" id="PF00072">
    <property type="entry name" value="Response_reg"/>
    <property type="match status" value="1"/>
</dbReference>
<dbReference type="PROSITE" id="PS50110">
    <property type="entry name" value="RESPONSE_REGULATORY"/>
    <property type="match status" value="1"/>
</dbReference>
<feature type="domain" description="HTH LytTR-type" evidence="4">
    <location>
        <begin position="146"/>
        <end position="240"/>
    </location>
</feature>
<dbReference type="Proteomes" id="UP001218788">
    <property type="component" value="Unassembled WGS sequence"/>
</dbReference>
<evidence type="ECO:0000259" key="4">
    <source>
        <dbReference type="PROSITE" id="PS50930"/>
    </source>
</evidence>
<dbReference type="PANTHER" id="PTHR37299">
    <property type="entry name" value="TRANSCRIPTIONAL REGULATOR-RELATED"/>
    <property type="match status" value="1"/>
</dbReference>
<sequence>MRVVIVEDSRLARLELCEQLSGIANVTVVGQADTVDSAEQVIAETQPDLLLLDIDLPGGTGFDLLARLDPLPRVIFTTAFDEFAVRSFEVDAIDYLLKPVTLPRLQKALDKAVKLDSLQQAHASHSADLLDAESQLFVKEGDECWLIKLKEVQLLESVGNYTRVYFSTHKPMLNKAMSHIEARLPGSEFFRLNRSEIINLAFIKDIDVTLNGQWQVTMQNGRVLVPSRRQAQAFKQRLSL</sequence>
<dbReference type="InterPro" id="IPR046947">
    <property type="entry name" value="LytR-like"/>
</dbReference>
<dbReference type="PROSITE" id="PS50930">
    <property type="entry name" value="HTH_LYTTR"/>
    <property type="match status" value="1"/>
</dbReference>
<evidence type="ECO:0000256" key="1">
    <source>
        <dbReference type="ARBA" id="ARBA00023012"/>
    </source>
</evidence>
<keyword evidence="6" id="KW-1185">Reference proteome</keyword>
<reference evidence="5 6" key="1">
    <citation type="submission" date="2022-10" db="EMBL/GenBank/DDBJ databases">
        <title>Alteromonas sp. chi3 Genome sequencing.</title>
        <authorList>
            <person name="Park S."/>
        </authorList>
    </citation>
    <scope>NUCLEOTIDE SEQUENCE [LARGE SCALE GENOMIC DNA]</scope>
    <source>
        <strain evidence="6">chi3</strain>
    </source>
</reference>
<dbReference type="GO" id="GO:0003677">
    <property type="term" value="F:DNA binding"/>
    <property type="evidence" value="ECO:0007669"/>
    <property type="project" value="UniProtKB-KW"/>
</dbReference>
<dbReference type="EMBL" id="JAQQXP010000001">
    <property type="protein sequence ID" value="MDC8829437.1"/>
    <property type="molecule type" value="Genomic_DNA"/>
</dbReference>
<dbReference type="RefSeq" id="WP_273637796.1">
    <property type="nucleotide sequence ID" value="NZ_JAQQXP010000001.1"/>
</dbReference>
<dbReference type="SMART" id="SM00850">
    <property type="entry name" value="LytTR"/>
    <property type="match status" value="1"/>
</dbReference>
<gene>
    <name evidence="5" type="ORF">OIK42_01555</name>
</gene>